<evidence type="ECO:0000313" key="11">
    <source>
        <dbReference type="Proteomes" id="UP000222542"/>
    </source>
</evidence>
<evidence type="ECO:0000256" key="8">
    <source>
        <dbReference type="ARBA" id="ARBA00048679"/>
    </source>
</evidence>
<dbReference type="Gene3D" id="1.10.510.10">
    <property type="entry name" value="Transferase(Phosphotransferase) domain 1"/>
    <property type="match status" value="1"/>
</dbReference>
<evidence type="ECO:0000259" key="9">
    <source>
        <dbReference type="PROSITE" id="PS50011"/>
    </source>
</evidence>
<dbReference type="InterPro" id="IPR008271">
    <property type="entry name" value="Ser/Thr_kinase_AS"/>
</dbReference>
<evidence type="ECO:0000256" key="3">
    <source>
        <dbReference type="ARBA" id="ARBA00022679"/>
    </source>
</evidence>
<dbReference type="GO" id="GO:0004674">
    <property type="term" value="F:protein serine/threonine kinase activity"/>
    <property type="evidence" value="ECO:0000318"/>
    <property type="project" value="GO_Central"/>
</dbReference>
<name>A0A2G2XX82_CAPAN</name>
<organism evidence="10 11">
    <name type="scientific">Capsicum annuum</name>
    <name type="common">Capsicum pepper</name>
    <dbReference type="NCBI Taxonomy" id="4072"/>
    <lineage>
        <taxon>Eukaryota</taxon>
        <taxon>Viridiplantae</taxon>
        <taxon>Streptophyta</taxon>
        <taxon>Embryophyta</taxon>
        <taxon>Tracheophyta</taxon>
        <taxon>Spermatophyta</taxon>
        <taxon>Magnoliopsida</taxon>
        <taxon>eudicotyledons</taxon>
        <taxon>Gunneridae</taxon>
        <taxon>Pentapetalae</taxon>
        <taxon>asterids</taxon>
        <taxon>lamiids</taxon>
        <taxon>Solanales</taxon>
        <taxon>Solanaceae</taxon>
        <taxon>Solanoideae</taxon>
        <taxon>Capsiceae</taxon>
        <taxon>Capsicum</taxon>
    </lineage>
</organism>
<dbReference type="InterPro" id="IPR000719">
    <property type="entry name" value="Prot_kinase_dom"/>
</dbReference>
<dbReference type="PROSITE" id="PS50011">
    <property type="entry name" value="PROTEIN_KINASE_DOM"/>
    <property type="match status" value="1"/>
</dbReference>
<evidence type="ECO:0000256" key="2">
    <source>
        <dbReference type="ARBA" id="ARBA00022527"/>
    </source>
</evidence>
<keyword evidence="5" id="KW-0418">Kinase</keyword>
<dbReference type="AlphaFoldDB" id="A0A2G2XX82"/>
<dbReference type="Gramene" id="PHT61921">
    <property type="protein sequence ID" value="PHT61921"/>
    <property type="gene ID" value="T459_34234"/>
</dbReference>
<dbReference type="SMART" id="SM00220">
    <property type="entry name" value="S_TKc"/>
    <property type="match status" value="1"/>
</dbReference>
<proteinExistence type="predicted"/>
<keyword evidence="6" id="KW-0067">ATP-binding</keyword>
<dbReference type="PROSITE" id="PS00108">
    <property type="entry name" value="PROTEIN_KINASE_ST"/>
    <property type="match status" value="1"/>
</dbReference>
<comment type="caution">
    <text evidence="10">The sequence shown here is derived from an EMBL/GenBank/DDBJ whole genome shotgun (WGS) entry which is preliminary data.</text>
</comment>
<accession>A0A2G2XX82</accession>
<dbReference type="InterPro" id="IPR052059">
    <property type="entry name" value="CR_Ser/Thr_kinase"/>
</dbReference>
<keyword evidence="4" id="KW-0547">Nucleotide-binding</keyword>
<dbReference type="FunFam" id="1.10.510.10:FF:001023">
    <property type="entry name" value="Os07g0541700 protein"/>
    <property type="match status" value="1"/>
</dbReference>
<dbReference type="Pfam" id="PF00069">
    <property type="entry name" value="Pkinase"/>
    <property type="match status" value="1"/>
</dbReference>
<keyword evidence="2" id="KW-0723">Serine/threonine-protein kinase</keyword>
<feature type="domain" description="Protein kinase" evidence="9">
    <location>
        <begin position="1"/>
        <end position="257"/>
    </location>
</feature>
<dbReference type="InterPro" id="IPR011009">
    <property type="entry name" value="Kinase-like_dom_sf"/>
</dbReference>
<dbReference type="PIRSF" id="PIRSF000654">
    <property type="entry name" value="Integrin-linked_kinase"/>
    <property type="match status" value="1"/>
</dbReference>
<evidence type="ECO:0000256" key="5">
    <source>
        <dbReference type="ARBA" id="ARBA00022777"/>
    </source>
</evidence>
<comment type="catalytic activity">
    <reaction evidence="7">
        <text>L-threonyl-[protein] + ATP = O-phospho-L-threonyl-[protein] + ADP + H(+)</text>
        <dbReference type="Rhea" id="RHEA:46608"/>
        <dbReference type="Rhea" id="RHEA-COMP:11060"/>
        <dbReference type="Rhea" id="RHEA-COMP:11605"/>
        <dbReference type="ChEBI" id="CHEBI:15378"/>
        <dbReference type="ChEBI" id="CHEBI:30013"/>
        <dbReference type="ChEBI" id="CHEBI:30616"/>
        <dbReference type="ChEBI" id="CHEBI:61977"/>
        <dbReference type="ChEBI" id="CHEBI:456216"/>
        <dbReference type="EC" id="2.7.11.1"/>
    </reaction>
</comment>
<evidence type="ECO:0000256" key="1">
    <source>
        <dbReference type="ARBA" id="ARBA00012513"/>
    </source>
</evidence>
<keyword evidence="3" id="KW-0808">Transferase</keyword>
<dbReference type="EC" id="2.7.11.1" evidence="1"/>
<dbReference type="OMA" id="MHTANGI"/>
<dbReference type="GO" id="GO:0005524">
    <property type="term" value="F:ATP binding"/>
    <property type="evidence" value="ECO:0007669"/>
    <property type="project" value="UniProtKB-KW"/>
</dbReference>
<dbReference type="Gene3D" id="3.30.200.20">
    <property type="entry name" value="Phosphorylase Kinase, domain 1"/>
    <property type="match status" value="1"/>
</dbReference>
<dbReference type="SUPFAM" id="SSF56112">
    <property type="entry name" value="Protein kinase-like (PK-like)"/>
    <property type="match status" value="1"/>
</dbReference>
<sequence>MFREHSNGTAVAVKKLSRTKEGMWEFAEKSRAIAGMKHSNIVTLIGCCVGNNQLLLIYEYIGTNTLEDALFGSNDELRARLDWPTRYRICLGLAEGLAFLHEGSKQEIIHGDIKPANILLDDDLNPKIYDFGFARLYHKQRPEGTMSYTALEVKDRPLEASADVYSFGVVTLIIVSGMKIKNPRPGGETEYLVDEAQKKDQRGTLMELIDRNLRYDWEEAQMILRLAIQCIDSPSVRPTMSTIVKILKKEDSIETILIKPEGV</sequence>
<protein>
    <recommendedName>
        <fullName evidence="1">non-specific serine/threonine protein kinase</fullName>
        <ecNumber evidence="1">2.7.11.1</ecNumber>
    </recommendedName>
</protein>
<dbReference type="EMBL" id="AYRZ02000109">
    <property type="protein sequence ID" value="PHT61921.1"/>
    <property type="molecule type" value="Genomic_DNA"/>
</dbReference>
<evidence type="ECO:0000256" key="7">
    <source>
        <dbReference type="ARBA" id="ARBA00047899"/>
    </source>
</evidence>
<evidence type="ECO:0000313" key="10">
    <source>
        <dbReference type="EMBL" id="PHT61921.1"/>
    </source>
</evidence>
<keyword evidence="11" id="KW-1185">Reference proteome</keyword>
<evidence type="ECO:0000256" key="6">
    <source>
        <dbReference type="ARBA" id="ARBA00022840"/>
    </source>
</evidence>
<reference evidence="10 11" key="2">
    <citation type="journal article" date="2017" name="Genome Biol.">
        <title>New reference genome sequences of hot pepper reveal the massive evolution of plant disease-resistance genes by retroduplication.</title>
        <authorList>
            <person name="Kim S."/>
            <person name="Park J."/>
            <person name="Yeom S.I."/>
            <person name="Kim Y.M."/>
            <person name="Seo E."/>
            <person name="Kim K.T."/>
            <person name="Kim M.S."/>
            <person name="Lee J.M."/>
            <person name="Cheong K."/>
            <person name="Shin H.S."/>
            <person name="Kim S.B."/>
            <person name="Han K."/>
            <person name="Lee J."/>
            <person name="Park M."/>
            <person name="Lee H.A."/>
            <person name="Lee H.Y."/>
            <person name="Lee Y."/>
            <person name="Oh S."/>
            <person name="Lee J.H."/>
            <person name="Choi E."/>
            <person name="Choi E."/>
            <person name="Lee S.E."/>
            <person name="Jeon J."/>
            <person name="Kim H."/>
            <person name="Choi G."/>
            <person name="Song H."/>
            <person name="Lee J."/>
            <person name="Lee S.C."/>
            <person name="Kwon J.K."/>
            <person name="Lee H.Y."/>
            <person name="Koo N."/>
            <person name="Hong Y."/>
            <person name="Kim R.W."/>
            <person name="Kang W.H."/>
            <person name="Huh J.H."/>
            <person name="Kang B.C."/>
            <person name="Yang T.J."/>
            <person name="Lee Y.H."/>
            <person name="Bennetzen J.L."/>
            <person name="Choi D."/>
        </authorList>
    </citation>
    <scope>NUCLEOTIDE SEQUENCE [LARGE SCALE GENOMIC DNA]</scope>
    <source>
        <strain evidence="11">cv. CM334</strain>
    </source>
</reference>
<comment type="catalytic activity">
    <reaction evidence="8">
        <text>L-seryl-[protein] + ATP = O-phospho-L-seryl-[protein] + ADP + H(+)</text>
        <dbReference type="Rhea" id="RHEA:17989"/>
        <dbReference type="Rhea" id="RHEA-COMP:9863"/>
        <dbReference type="Rhea" id="RHEA-COMP:11604"/>
        <dbReference type="ChEBI" id="CHEBI:15378"/>
        <dbReference type="ChEBI" id="CHEBI:29999"/>
        <dbReference type="ChEBI" id="CHEBI:30616"/>
        <dbReference type="ChEBI" id="CHEBI:83421"/>
        <dbReference type="ChEBI" id="CHEBI:456216"/>
        <dbReference type="EC" id="2.7.11.1"/>
    </reaction>
</comment>
<evidence type="ECO:0000256" key="4">
    <source>
        <dbReference type="ARBA" id="ARBA00022741"/>
    </source>
</evidence>
<dbReference type="PANTHER" id="PTHR47973">
    <property type="entry name" value="CYSTEINE-RICH RECEPTOR-LIKE PROTEIN KINASE 3"/>
    <property type="match status" value="1"/>
</dbReference>
<reference evidence="10 11" key="1">
    <citation type="journal article" date="2014" name="Nat. Genet.">
        <title>Genome sequence of the hot pepper provides insights into the evolution of pungency in Capsicum species.</title>
        <authorList>
            <person name="Kim S."/>
            <person name="Park M."/>
            <person name="Yeom S.I."/>
            <person name="Kim Y.M."/>
            <person name="Lee J.M."/>
            <person name="Lee H.A."/>
            <person name="Seo E."/>
            <person name="Choi J."/>
            <person name="Cheong K."/>
            <person name="Kim K.T."/>
            <person name="Jung K."/>
            <person name="Lee G.W."/>
            <person name="Oh S.K."/>
            <person name="Bae C."/>
            <person name="Kim S.B."/>
            <person name="Lee H.Y."/>
            <person name="Kim S.Y."/>
            <person name="Kim M.S."/>
            <person name="Kang B.C."/>
            <person name="Jo Y.D."/>
            <person name="Yang H.B."/>
            <person name="Jeong H.J."/>
            <person name="Kang W.H."/>
            <person name="Kwon J.K."/>
            <person name="Shin C."/>
            <person name="Lim J.Y."/>
            <person name="Park J.H."/>
            <person name="Huh J.H."/>
            <person name="Kim J.S."/>
            <person name="Kim B.D."/>
            <person name="Cohen O."/>
            <person name="Paran I."/>
            <person name="Suh M.C."/>
            <person name="Lee S.B."/>
            <person name="Kim Y.K."/>
            <person name="Shin Y."/>
            <person name="Noh S.J."/>
            <person name="Park J."/>
            <person name="Seo Y.S."/>
            <person name="Kwon S.Y."/>
            <person name="Kim H.A."/>
            <person name="Park J.M."/>
            <person name="Kim H.J."/>
            <person name="Choi S.B."/>
            <person name="Bosland P.W."/>
            <person name="Reeves G."/>
            <person name="Jo S.H."/>
            <person name="Lee B.W."/>
            <person name="Cho H.T."/>
            <person name="Choi H.S."/>
            <person name="Lee M.S."/>
            <person name="Yu Y."/>
            <person name="Do Choi Y."/>
            <person name="Park B.S."/>
            <person name="van Deynze A."/>
            <person name="Ashrafi H."/>
            <person name="Hill T."/>
            <person name="Kim W.T."/>
            <person name="Pai H.S."/>
            <person name="Ahn H.K."/>
            <person name="Yeam I."/>
            <person name="Giovannoni J.J."/>
            <person name="Rose J.K."/>
            <person name="Sorensen I."/>
            <person name="Lee S.J."/>
            <person name="Kim R.W."/>
            <person name="Choi I.Y."/>
            <person name="Choi B.S."/>
            <person name="Lim J.S."/>
            <person name="Lee Y.H."/>
            <person name="Choi D."/>
        </authorList>
    </citation>
    <scope>NUCLEOTIDE SEQUENCE [LARGE SCALE GENOMIC DNA]</scope>
    <source>
        <strain evidence="11">cv. CM334</strain>
    </source>
</reference>
<dbReference type="Proteomes" id="UP000222542">
    <property type="component" value="Unassembled WGS sequence"/>
</dbReference>
<gene>
    <name evidence="10" type="ORF">T459_34234</name>
</gene>